<dbReference type="AlphaFoldDB" id="A0A0K2UCZ8"/>
<accession>A0A0K2UCZ8</accession>
<name>A0A0K2UCZ8_LEPSM</name>
<evidence type="ECO:0000256" key="1">
    <source>
        <dbReference type="SAM" id="MobiDB-lite"/>
    </source>
</evidence>
<reference evidence="2" key="1">
    <citation type="submission" date="2014-05" db="EMBL/GenBank/DDBJ databases">
        <authorList>
            <person name="Chronopoulou M."/>
        </authorList>
    </citation>
    <scope>NUCLEOTIDE SEQUENCE</scope>
    <source>
        <tissue evidence="2">Whole organism</tissue>
    </source>
</reference>
<feature type="region of interest" description="Disordered" evidence="1">
    <location>
        <begin position="1"/>
        <end position="32"/>
    </location>
</feature>
<organism evidence="2">
    <name type="scientific">Lepeophtheirus salmonis</name>
    <name type="common">Salmon louse</name>
    <name type="synonym">Caligus salmonis</name>
    <dbReference type="NCBI Taxonomy" id="72036"/>
    <lineage>
        <taxon>Eukaryota</taxon>
        <taxon>Metazoa</taxon>
        <taxon>Ecdysozoa</taxon>
        <taxon>Arthropoda</taxon>
        <taxon>Crustacea</taxon>
        <taxon>Multicrustacea</taxon>
        <taxon>Hexanauplia</taxon>
        <taxon>Copepoda</taxon>
        <taxon>Siphonostomatoida</taxon>
        <taxon>Caligidae</taxon>
        <taxon>Lepeophtheirus</taxon>
    </lineage>
</organism>
<dbReference type="EMBL" id="HACA01018225">
    <property type="protein sequence ID" value="CDW35586.1"/>
    <property type="molecule type" value="Transcribed_RNA"/>
</dbReference>
<proteinExistence type="predicted"/>
<protein>
    <submittedName>
        <fullName evidence="2">Uncharacterized protein</fullName>
    </submittedName>
</protein>
<sequence>MQPKRKKSFPFSPRRLPQPHEHGLSQQPDGLVGQETNLSLGILLYRDLSRVLHPSFYLLITGSAGKVFFITKINEIISMMFKIIQNVFTMLKTSIFWTCLNKGSF</sequence>
<evidence type="ECO:0000313" key="2">
    <source>
        <dbReference type="EMBL" id="CDW35586.1"/>
    </source>
</evidence>